<accession>A0A381TV18</accession>
<keyword evidence="3" id="KW-0004">4Fe-4S</keyword>
<dbReference type="GO" id="GO:0046872">
    <property type="term" value="F:metal ion binding"/>
    <property type="evidence" value="ECO:0007669"/>
    <property type="project" value="UniProtKB-KW"/>
</dbReference>
<evidence type="ECO:0000313" key="12">
    <source>
        <dbReference type="EMBL" id="SVA19318.1"/>
    </source>
</evidence>
<keyword evidence="9" id="KW-1015">Disulfide bond</keyword>
<dbReference type="GO" id="GO:0045454">
    <property type="term" value="P:cell redox homeostasis"/>
    <property type="evidence" value="ECO:0007669"/>
    <property type="project" value="TreeGrafter"/>
</dbReference>
<organism evidence="12">
    <name type="scientific">marine metagenome</name>
    <dbReference type="NCBI Taxonomy" id="408172"/>
    <lineage>
        <taxon>unclassified sequences</taxon>
        <taxon>metagenomes</taxon>
        <taxon>ecological metagenomes</taxon>
    </lineage>
</organism>
<keyword evidence="6" id="KW-0411">Iron-sulfur</keyword>
<dbReference type="Pfam" id="PF02467">
    <property type="entry name" value="Whib"/>
    <property type="match status" value="1"/>
</dbReference>
<keyword evidence="4" id="KW-0479">Metal-binding</keyword>
<dbReference type="InterPro" id="IPR034768">
    <property type="entry name" value="4FE4S_WBL"/>
</dbReference>
<protein>
    <recommendedName>
        <fullName evidence="11">4Fe-4S Wbl-type domain-containing protein</fullName>
    </recommendedName>
</protein>
<name>A0A381TV18_9ZZZZ</name>
<evidence type="ECO:0000256" key="8">
    <source>
        <dbReference type="ARBA" id="ARBA00023125"/>
    </source>
</evidence>
<evidence type="ECO:0000259" key="11">
    <source>
        <dbReference type="PROSITE" id="PS51674"/>
    </source>
</evidence>
<comment type="similarity">
    <text evidence="2">Belongs to the WhiB family.</text>
</comment>
<sequence>MLDTLWMQRARCQEIPPNTFFPSDGLGVEVAKAICAECTVNDHCLEYALGQRIDHGVWGGCSERQRRRIRRDRRRIEVEAA</sequence>
<gene>
    <name evidence="12" type="ORF">METZ01_LOCUS72172</name>
</gene>
<dbReference type="PANTHER" id="PTHR38839">
    <property type="entry name" value="TRANSCRIPTIONAL REGULATOR WHID-RELATED"/>
    <property type="match status" value="1"/>
</dbReference>
<keyword evidence="10" id="KW-0804">Transcription</keyword>
<keyword evidence="8" id="KW-0238">DNA-binding</keyword>
<evidence type="ECO:0000256" key="10">
    <source>
        <dbReference type="ARBA" id="ARBA00023163"/>
    </source>
</evidence>
<keyword evidence="5" id="KW-0408">Iron</keyword>
<evidence type="ECO:0000256" key="4">
    <source>
        <dbReference type="ARBA" id="ARBA00022723"/>
    </source>
</evidence>
<dbReference type="GO" id="GO:0003677">
    <property type="term" value="F:DNA binding"/>
    <property type="evidence" value="ECO:0007669"/>
    <property type="project" value="UniProtKB-KW"/>
</dbReference>
<evidence type="ECO:0000256" key="6">
    <source>
        <dbReference type="ARBA" id="ARBA00023014"/>
    </source>
</evidence>
<feature type="domain" description="4Fe-4S Wbl-type" evidence="11">
    <location>
        <begin position="11"/>
        <end position="68"/>
    </location>
</feature>
<dbReference type="EMBL" id="UINC01005135">
    <property type="protein sequence ID" value="SVA19318.1"/>
    <property type="molecule type" value="Genomic_DNA"/>
</dbReference>
<evidence type="ECO:0000256" key="2">
    <source>
        <dbReference type="ARBA" id="ARBA00006597"/>
    </source>
</evidence>
<evidence type="ECO:0000256" key="3">
    <source>
        <dbReference type="ARBA" id="ARBA00022485"/>
    </source>
</evidence>
<dbReference type="AlphaFoldDB" id="A0A381TV18"/>
<keyword evidence="7" id="KW-0805">Transcription regulation</keyword>
<comment type="cofactor">
    <cofactor evidence="1">
        <name>[4Fe-4S] cluster</name>
        <dbReference type="ChEBI" id="CHEBI:49883"/>
    </cofactor>
</comment>
<reference evidence="12" key="1">
    <citation type="submission" date="2018-05" db="EMBL/GenBank/DDBJ databases">
        <authorList>
            <person name="Lanie J.A."/>
            <person name="Ng W.-L."/>
            <person name="Kazmierczak K.M."/>
            <person name="Andrzejewski T.M."/>
            <person name="Davidsen T.M."/>
            <person name="Wayne K.J."/>
            <person name="Tettelin H."/>
            <person name="Glass J.I."/>
            <person name="Rusch D."/>
            <person name="Podicherti R."/>
            <person name="Tsui H.-C.T."/>
            <person name="Winkler M.E."/>
        </authorList>
    </citation>
    <scope>NUCLEOTIDE SEQUENCE</scope>
</reference>
<dbReference type="InterPro" id="IPR003482">
    <property type="entry name" value="Whib"/>
</dbReference>
<dbReference type="HAMAP" id="MF_01479">
    <property type="entry name" value="WhiB"/>
    <property type="match status" value="1"/>
</dbReference>
<evidence type="ECO:0000256" key="1">
    <source>
        <dbReference type="ARBA" id="ARBA00001966"/>
    </source>
</evidence>
<proteinExistence type="inferred from homology"/>
<evidence type="ECO:0000256" key="5">
    <source>
        <dbReference type="ARBA" id="ARBA00023004"/>
    </source>
</evidence>
<evidence type="ECO:0000256" key="7">
    <source>
        <dbReference type="ARBA" id="ARBA00023015"/>
    </source>
</evidence>
<dbReference type="GO" id="GO:0047134">
    <property type="term" value="F:protein-disulfide reductase [NAD(P)H] activity"/>
    <property type="evidence" value="ECO:0007669"/>
    <property type="project" value="TreeGrafter"/>
</dbReference>
<evidence type="ECO:0000256" key="9">
    <source>
        <dbReference type="ARBA" id="ARBA00023157"/>
    </source>
</evidence>
<dbReference type="GO" id="GO:0045892">
    <property type="term" value="P:negative regulation of DNA-templated transcription"/>
    <property type="evidence" value="ECO:0007669"/>
    <property type="project" value="TreeGrafter"/>
</dbReference>
<dbReference type="PROSITE" id="PS51674">
    <property type="entry name" value="4FE4S_WBL"/>
    <property type="match status" value="1"/>
</dbReference>
<dbReference type="GO" id="GO:0051539">
    <property type="term" value="F:4 iron, 4 sulfur cluster binding"/>
    <property type="evidence" value="ECO:0007669"/>
    <property type="project" value="UniProtKB-KW"/>
</dbReference>